<evidence type="ECO:0000313" key="1">
    <source>
        <dbReference type="EMBL" id="KAJ7024532.1"/>
    </source>
</evidence>
<dbReference type="Proteomes" id="UP001218188">
    <property type="component" value="Unassembled WGS sequence"/>
</dbReference>
<comment type="caution">
    <text evidence="1">The sequence shown here is derived from an EMBL/GenBank/DDBJ whole genome shotgun (WGS) entry which is preliminary data.</text>
</comment>
<protein>
    <recommendedName>
        <fullName evidence="3">F-box domain-containing protein</fullName>
    </recommendedName>
</protein>
<proteinExistence type="predicted"/>
<dbReference type="AlphaFoldDB" id="A0AAD6WT99"/>
<reference evidence="1" key="1">
    <citation type="submission" date="2023-03" db="EMBL/GenBank/DDBJ databases">
        <title>Massive genome expansion in bonnet fungi (Mycena s.s.) driven by repeated elements and novel gene families across ecological guilds.</title>
        <authorList>
            <consortium name="Lawrence Berkeley National Laboratory"/>
            <person name="Harder C.B."/>
            <person name="Miyauchi S."/>
            <person name="Viragh M."/>
            <person name="Kuo A."/>
            <person name="Thoen E."/>
            <person name="Andreopoulos B."/>
            <person name="Lu D."/>
            <person name="Skrede I."/>
            <person name="Drula E."/>
            <person name="Henrissat B."/>
            <person name="Morin E."/>
            <person name="Kohler A."/>
            <person name="Barry K."/>
            <person name="LaButti K."/>
            <person name="Morin E."/>
            <person name="Salamov A."/>
            <person name="Lipzen A."/>
            <person name="Mereny Z."/>
            <person name="Hegedus B."/>
            <person name="Baldrian P."/>
            <person name="Stursova M."/>
            <person name="Weitz H."/>
            <person name="Taylor A."/>
            <person name="Grigoriev I.V."/>
            <person name="Nagy L.G."/>
            <person name="Martin F."/>
            <person name="Kauserud H."/>
        </authorList>
    </citation>
    <scope>NUCLEOTIDE SEQUENCE</scope>
    <source>
        <strain evidence="1">CBHHK200</strain>
    </source>
</reference>
<evidence type="ECO:0008006" key="3">
    <source>
        <dbReference type="Google" id="ProtNLM"/>
    </source>
</evidence>
<keyword evidence="2" id="KW-1185">Reference proteome</keyword>
<dbReference type="EMBL" id="JARJCM010000168">
    <property type="protein sequence ID" value="KAJ7024532.1"/>
    <property type="molecule type" value="Genomic_DNA"/>
</dbReference>
<sequence>MTAGISVPVQLPPNIWLKIFIVVVRRGRGCYRLVCRMRETLMHVCMAWRAVVRGHPGFWTQLRLKSYTSVDSARTSLECSGTQGIAIRLDLSATLDPAKPVNTELILHELQKHFHRVSILTVAFGTEESFQSFRSSFQSAELSRLSSFNVIQSRNSVDQPSSPRILAWGVDIFPITSLRLQRAMFGLTWNVSFSRLKILVLRDLAHHLAPLWTDYETLFSSAFLVEKICVRNVGCRGLPEKLRRFPVLRYLNDFDLSFGPDTSFEHVLLAMRAPALKTFNYFGMTDEESEALVRSGSILAPVKVFIFGGQMEQWGLMTRIFLHAPSLVLLEVLSAEQRVLEAMIVADSFVTDRLRVRVSTYYR</sequence>
<name>A0AAD6WT99_9AGAR</name>
<accession>A0AAD6WT99</accession>
<organism evidence="1 2">
    <name type="scientific">Mycena alexandri</name>
    <dbReference type="NCBI Taxonomy" id="1745969"/>
    <lineage>
        <taxon>Eukaryota</taxon>
        <taxon>Fungi</taxon>
        <taxon>Dikarya</taxon>
        <taxon>Basidiomycota</taxon>
        <taxon>Agaricomycotina</taxon>
        <taxon>Agaricomycetes</taxon>
        <taxon>Agaricomycetidae</taxon>
        <taxon>Agaricales</taxon>
        <taxon>Marasmiineae</taxon>
        <taxon>Mycenaceae</taxon>
        <taxon>Mycena</taxon>
    </lineage>
</organism>
<evidence type="ECO:0000313" key="2">
    <source>
        <dbReference type="Proteomes" id="UP001218188"/>
    </source>
</evidence>
<gene>
    <name evidence="1" type="ORF">C8F04DRAFT_1192345</name>
</gene>